<dbReference type="EMBL" id="JAUIZM010000006">
    <property type="protein sequence ID" value="KAK1377784.1"/>
    <property type="molecule type" value="Genomic_DNA"/>
</dbReference>
<dbReference type="PANTHER" id="PTHR12321:SF98">
    <property type="entry name" value="PHD FINGER PROTEIN ALFIN-LIKE 5"/>
    <property type="match status" value="1"/>
</dbReference>
<comment type="similarity">
    <text evidence="1">Belongs to the Alfin family.</text>
</comment>
<comment type="caution">
    <text evidence="3">The sequence shown here is derived from an EMBL/GenBank/DDBJ whole genome shotgun (WGS) entry which is preliminary data.</text>
</comment>
<evidence type="ECO:0000313" key="4">
    <source>
        <dbReference type="Proteomes" id="UP001237642"/>
    </source>
</evidence>
<dbReference type="GO" id="GO:0042393">
    <property type="term" value="F:histone binding"/>
    <property type="evidence" value="ECO:0007669"/>
    <property type="project" value="UniProtKB-UniRule"/>
</dbReference>
<keyword evidence="1" id="KW-0539">Nucleus</keyword>
<dbReference type="GO" id="GO:0000976">
    <property type="term" value="F:transcription cis-regulatory region binding"/>
    <property type="evidence" value="ECO:0007669"/>
    <property type="project" value="TreeGrafter"/>
</dbReference>
<gene>
    <name evidence="3" type="ORF">POM88_024528</name>
</gene>
<comment type="function">
    <text evidence="1">Histone-binding component that specifically recognizes H3 tails trimethylated on 'Lys-4' (H3K4me3), which mark transcription start sites of virtually all active genes.</text>
</comment>
<keyword evidence="1" id="KW-0156">Chromatin regulator</keyword>
<evidence type="ECO:0000259" key="2">
    <source>
        <dbReference type="Pfam" id="PF12165"/>
    </source>
</evidence>
<name>A0AAD8I272_9APIA</name>
<feature type="domain" description="Alfin N-terminal" evidence="2">
    <location>
        <begin position="16"/>
        <end position="150"/>
    </location>
</feature>
<protein>
    <recommendedName>
        <fullName evidence="1">PHD finger protein ALFIN-LIKE</fullName>
    </recommendedName>
</protein>
<accession>A0AAD8I272</accession>
<evidence type="ECO:0000313" key="3">
    <source>
        <dbReference type="EMBL" id="KAK1377784.1"/>
    </source>
</evidence>
<comment type="subunit">
    <text evidence="1">Interacts with H3K4me3 and to a lesser extent with H3K4me2.</text>
</comment>
<comment type="domain">
    <text evidence="1">The PHD-type zinc finger mediates the binding to H3K4me3.</text>
</comment>
<keyword evidence="4" id="KW-1185">Reference proteome</keyword>
<dbReference type="GO" id="GO:0006355">
    <property type="term" value="P:regulation of DNA-templated transcription"/>
    <property type="evidence" value="ECO:0007669"/>
    <property type="project" value="UniProtKB-UniRule"/>
</dbReference>
<organism evidence="3 4">
    <name type="scientific">Heracleum sosnowskyi</name>
    <dbReference type="NCBI Taxonomy" id="360622"/>
    <lineage>
        <taxon>Eukaryota</taxon>
        <taxon>Viridiplantae</taxon>
        <taxon>Streptophyta</taxon>
        <taxon>Embryophyta</taxon>
        <taxon>Tracheophyta</taxon>
        <taxon>Spermatophyta</taxon>
        <taxon>Magnoliopsida</taxon>
        <taxon>eudicotyledons</taxon>
        <taxon>Gunneridae</taxon>
        <taxon>Pentapetalae</taxon>
        <taxon>asterids</taxon>
        <taxon>campanulids</taxon>
        <taxon>Apiales</taxon>
        <taxon>Apiaceae</taxon>
        <taxon>Apioideae</taxon>
        <taxon>apioid superclade</taxon>
        <taxon>Tordylieae</taxon>
        <taxon>Tordyliinae</taxon>
        <taxon>Heracleum</taxon>
    </lineage>
</organism>
<dbReference type="Pfam" id="PF12165">
    <property type="entry name" value="Alfin"/>
    <property type="match status" value="1"/>
</dbReference>
<dbReference type="InterPro" id="IPR045104">
    <property type="entry name" value="Alfin"/>
</dbReference>
<evidence type="ECO:0000256" key="1">
    <source>
        <dbReference type="RuleBase" id="RU369089"/>
    </source>
</evidence>
<dbReference type="GO" id="GO:0006325">
    <property type="term" value="P:chromatin organization"/>
    <property type="evidence" value="ECO:0007669"/>
    <property type="project" value="UniProtKB-UniRule"/>
</dbReference>
<keyword evidence="1" id="KW-0805">Transcription regulation</keyword>
<keyword evidence="1" id="KW-0479">Metal-binding</keyword>
<dbReference type="Proteomes" id="UP001237642">
    <property type="component" value="Unassembled WGS sequence"/>
</dbReference>
<dbReference type="InterPro" id="IPR021998">
    <property type="entry name" value="Alfin_N"/>
</dbReference>
<dbReference type="GO" id="GO:0008270">
    <property type="term" value="F:zinc ion binding"/>
    <property type="evidence" value="ECO:0007669"/>
    <property type="project" value="UniProtKB-KW"/>
</dbReference>
<dbReference type="PANTHER" id="PTHR12321">
    <property type="entry name" value="CPG BINDING PROTEIN"/>
    <property type="match status" value="1"/>
</dbReference>
<dbReference type="GO" id="GO:0003712">
    <property type="term" value="F:transcription coregulator activity"/>
    <property type="evidence" value="ECO:0007669"/>
    <property type="project" value="TreeGrafter"/>
</dbReference>
<sequence length="160" mass="18080">MAGNREEIYGDLVPITIDEIFNDYVGRRAGLIKALTIDFVSFASFAEECQEGATDGHRNQCLYGMATGKWEINNNDEPELYLPEPPKCLANIVPKGINKRECASRVANHSDAWLLTVVNDFSNRIHLFQAERLRLHDMIAELTTVFQVVSAYEFPVDDDN</sequence>
<reference evidence="3" key="2">
    <citation type="submission" date="2023-05" db="EMBL/GenBank/DDBJ databases">
        <authorList>
            <person name="Schelkunov M.I."/>
        </authorList>
    </citation>
    <scope>NUCLEOTIDE SEQUENCE</scope>
    <source>
        <strain evidence="3">Hsosn_3</strain>
        <tissue evidence="3">Leaf</tissue>
    </source>
</reference>
<keyword evidence="1" id="KW-0863">Zinc-finger</keyword>
<comment type="subcellular location">
    <subcellularLocation>
        <location evidence="1">Nucleus</location>
    </subcellularLocation>
</comment>
<dbReference type="GO" id="GO:0005634">
    <property type="term" value="C:nucleus"/>
    <property type="evidence" value="ECO:0007669"/>
    <property type="project" value="UniProtKB-SubCell"/>
</dbReference>
<keyword evidence="1" id="KW-0862">Zinc</keyword>
<reference evidence="3" key="1">
    <citation type="submission" date="2023-02" db="EMBL/GenBank/DDBJ databases">
        <title>Genome of toxic invasive species Heracleum sosnowskyi carries increased number of genes despite the absence of recent whole-genome duplications.</title>
        <authorList>
            <person name="Schelkunov M."/>
            <person name="Shtratnikova V."/>
            <person name="Makarenko M."/>
            <person name="Klepikova A."/>
            <person name="Omelchenko D."/>
            <person name="Novikova G."/>
            <person name="Obukhova E."/>
            <person name="Bogdanov V."/>
            <person name="Penin A."/>
            <person name="Logacheva M."/>
        </authorList>
    </citation>
    <scope>NUCLEOTIDE SEQUENCE</scope>
    <source>
        <strain evidence="3">Hsosn_3</strain>
        <tissue evidence="3">Leaf</tissue>
    </source>
</reference>
<dbReference type="AlphaFoldDB" id="A0AAD8I272"/>
<keyword evidence="1" id="KW-0804">Transcription</keyword>
<proteinExistence type="inferred from homology"/>